<comment type="caution">
    <text evidence="1">The sequence shown here is derived from an EMBL/GenBank/DDBJ whole genome shotgun (WGS) entry which is preliminary data.</text>
</comment>
<reference evidence="1 2" key="1">
    <citation type="journal article" date="2018" name="J. Allergy Clin. Immunol.">
        <title>High-quality assembly of Dermatophagoides pteronyssinus genome and transcriptome reveals a wide range of novel allergens.</title>
        <authorList>
            <person name="Liu X.Y."/>
            <person name="Yang K.Y."/>
            <person name="Wang M.Q."/>
            <person name="Kwok J.S."/>
            <person name="Zeng X."/>
            <person name="Yang Z."/>
            <person name="Xiao X.J."/>
            <person name="Lau C.P."/>
            <person name="Li Y."/>
            <person name="Huang Z.M."/>
            <person name="Ba J.G."/>
            <person name="Yim A.K."/>
            <person name="Ouyang C.Y."/>
            <person name="Ngai S.M."/>
            <person name="Chan T.F."/>
            <person name="Leung E.L."/>
            <person name="Liu L."/>
            <person name="Liu Z.G."/>
            <person name="Tsui S.K."/>
        </authorList>
    </citation>
    <scope>NUCLEOTIDE SEQUENCE [LARGE SCALE GENOMIC DNA]</scope>
    <source>
        <strain evidence="1">Derp</strain>
    </source>
</reference>
<name>A0ABQ8J0Y8_DERPT</name>
<dbReference type="EMBL" id="NJHN03000095">
    <property type="protein sequence ID" value="KAH9416227.1"/>
    <property type="molecule type" value="Genomic_DNA"/>
</dbReference>
<evidence type="ECO:0000313" key="1">
    <source>
        <dbReference type="EMBL" id="KAH9416227.1"/>
    </source>
</evidence>
<gene>
    <name evidence="1" type="ORF">DERP_000726</name>
</gene>
<organism evidence="1 2">
    <name type="scientific">Dermatophagoides pteronyssinus</name>
    <name type="common">European house dust mite</name>
    <dbReference type="NCBI Taxonomy" id="6956"/>
    <lineage>
        <taxon>Eukaryota</taxon>
        <taxon>Metazoa</taxon>
        <taxon>Ecdysozoa</taxon>
        <taxon>Arthropoda</taxon>
        <taxon>Chelicerata</taxon>
        <taxon>Arachnida</taxon>
        <taxon>Acari</taxon>
        <taxon>Acariformes</taxon>
        <taxon>Sarcoptiformes</taxon>
        <taxon>Astigmata</taxon>
        <taxon>Psoroptidia</taxon>
        <taxon>Analgoidea</taxon>
        <taxon>Pyroglyphidae</taxon>
        <taxon>Dermatophagoidinae</taxon>
        <taxon>Dermatophagoides</taxon>
    </lineage>
</organism>
<accession>A0ABQ8J0Y8</accession>
<sequence length="70" mass="8111">MLKDHFINNQLDWIGLNSQISFQGLIIIYSSSSSSTMSLNSFTLTMINNRLINKSNSFKIGRPFQLQRYH</sequence>
<dbReference type="Proteomes" id="UP000887458">
    <property type="component" value="Unassembled WGS sequence"/>
</dbReference>
<reference evidence="1 2" key="2">
    <citation type="journal article" date="2022" name="Mol. Biol. Evol.">
        <title>Comparative Genomics Reveals Insights into the Divergent Evolution of Astigmatic Mites and Household Pest Adaptations.</title>
        <authorList>
            <person name="Xiong Q."/>
            <person name="Wan A.T."/>
            <person name="Liu X."/>
            <person name="Fung C.S."/>
            <person name="Xiao X."/>
            <person name="Malainual N."/>
            <person name="Hou J."/>
            <person name="Wang L."/>
            <person name="Wang M."/>
            <person name="Yang K.Y."/>
            <person name="Cui Y."/>
            <person name="Leung E.L."/>
            <person name="Nong W."/>
            <person name="Shin S.K."/>
            <person name="Au S.W."/>
            <person name="Jeong K.Y."/>
            <person name="Chew F.T."/>
            <person name="Hui J.H."/>
            <person name="Leung T.F."/>
            <person name="Tungtrongchitr A."/>
            <person name="Zhong N."/>
            <person name="Liu Z."/>
            <person name="Tsui S.K."/>
        </authorList>
    </citation>
    <scope>NUCLEOTIDE SEQUENCE [LARGE SCALE GENOMIC DNA]</scope>
    <source>
        <strain evidence="1">Derp</strain>
    </source>
</reference>
<evidence type="ECO:0000313" key="2">
    <source>
        <dbReference type="Proteomes" id="UP000887458"/>
    </source>
</evidence>
<protein>
    <submittedName>
        <fullName evidence="1">Uncharacterized protein</fullName>
    </submittedName>
</protein>
<keyword evidence="2" id="KW-1185">Reference proteome</keyword>
<proteinExistence type="predicted"/>